<dbReference type="EMBL" id="AVOT02099829">
    <property type="protein sequence ID" value="MBW0577073.1"/>
    <property type="molecule type" value="Genomic_DNA"/>
</dbReference>
<organism evidence="1 2">
    <name type="scientific">Austropuccinia psidii MF-1</name>
    <dbReference type="NCBI Taxonomy" id="1389203"/>
    <lineage>
        <taxon>Eukaryota</taxon>
        <taxon>Fungi</taxon>
        <taxon>Dikarya</taxon>
        <taxon>Basidiomycota</taxon>
        <taxon>Pucciniomycotina</taxon>
        <taxon>Pucciniomycetes</taxon>
        <taxon>Pucciniales</taxon>
        <taxon>Sphaerophragmiaceae</taxon>
        <taxon>Austropuccinia</taxon>
    </lineage>
</organism>
<name>A0A9Q3K934_9BASI</name>
<evidence type="ECO:0000313" key="2">
    <source>
        <dbReference type="Proteomes" id="UP000765509"/>
    </source>
</evidence>
<dbReference type="Proteomes" id="UP000765509">
    <property type="component" value="Unassembled WGS sequence"/>
</dbReference>
<reference evidence="1" key="1">
    <citation type="submission" date="2021-03" db="EMBL/GenBank/DDBJ databases">
        <title>Draft genome sequence of rust myrtle Austropuccinia psidii MF-1, a brazilian biotype.</title>
        <authorList>
            <person name="Quecine M.C."/>
            <person name="Pachon D.M.R."/>
            <person name="Bonatelli M.L."/>
            <person name="Correr F.H."/>
            <person name="Franceschini L.M."/>
            <person name="Leite T.F."/>
            <person name="Margarido G.R.A."/>
            <person name="Almeida C.A."/>
            <person name="Ferrarezi J.A."/>
            <person name="Labate C.A."/>
        </authorList>
    </citation>
    <scope>NUCLEOTIDE SEQUENCE</scope>
    <source>
        <strain evidence="1">MF-1</strain>
    </source>
</reference>
<sequence>MFLQIKKEIDKIKFMVENNKPNVLIENTQTLIQGQQDFFKYTKDIKDTALKINYDVSIDDLTEKLNKLSMSVEGFEENTSSHQKLLPENVEKGYEKRMNLKDNVQSEIGLINEKMDKISEANLNMLRLSPQFSHIRSPVEPKEEKTNPFILYLSHKENIQVLMKEALQLKEWPTFTGEVEYDHMPFIKTIYMLQEDYAIPYGLITSILHSLFQRFAKRWYYGIKQTYGKNTWSW</sequence>
<keyword evidence="2" id="KW-1185">Reference proteome</keyword>
<dbReference type="AlphaFoldDB" id="A0A9Q3K934"/>
<comment type="caution">
    <text evidence="1">The sequence shown here is derived from an EMBL/GenBank/DDBJ whole genome shotgun (WGS) entry which is preliminary data.</text>
</comment>
<evidence type="ECO:0000313" key="1">
    <source>
        <dbReference type="EMBL" id="MBW0577073.1"/>
    </source>
</evidence>
<gene>
    <name evidence="1" type="ORF">O181_116788</name>
</gene>
<protein>
    <submittedName>
        <fullName evidence="1">Uncharacterized protein</fullName>
    </submittedName>
</protein>
<accession>A0A9Q3K934</accession>
<proteinExistence type="predicted"/>